<keyword evidence="1" id="KW-1133">Transmembrane helix</keyword>
<accession>A0A066XKR2</accession>
<evidence type="ECO:0000256" key="1">
    <source>
        <dbReference type="SAM" id="Phobius"/>
    </source>
</evidence>
<evidence type="ECO:0000313" key="3">
    <source>
        <dbReference type="Proteomes" id="UP000027238"/>
    </source>
</evidence>
<keyword evidence="3" id="KW-1185">Reference proteome</keyword>
<organism evidence="2 3">
    <name type="scientific">Colletotrichum sublineola</name>
    <name type="common">Sorghum anthracnose fungus</name>
    <dbReference type="NCBI Taxonomy" id="1173701"/>
    <lineage>
        <taxon>Eukaryota</taxon>
        <taxon>Fungi</taxon>
        <taxon>Dikarya</taxon>
        <taxon>Ascomycota</taxon>
        <taxon>Pezizomycotina</taxon>
        <taxon>Sordariomycetes</taxon>
        <taxon>Hypocreomycetidae</taxon>
        <taxon>Glomerellales</taxon>
        <taxon>Glomerellaceae</taxon>
        <taxon>Colletotrichum</taxon>
        <taxon>Colletotrichum graminicola species complex</taxon>
    </lineage>
</organism>
<dbReference type="PANTHER" id="PTHR48182:SF3">
    <property type="entry name" value="DUF676 DOMAIN-CONTAINING PROTEIN"/>
    <property type="match status" value="1"/>
</dbReference>
<dbReference type="EMBL" id="JMSE01000463">
    <property type="protein sequence ID" value="KDN69768.1"/>
    <property type="molecule type" value="Genomic_DNA"/>
</dbReference>
<sequence length="169" mass="18700">MAFFGILVSMIPGAFWAVIVAAVIFALYPVAIKVQHRRQDSHRNGIEVIYDPPNASFEIVAVHGLGAHPKHTWEGKPAGLDHEKLHLLRNLLPCDFPTARILSFAYNSDWLVDAPEKTAEQVGEGLLNGLVVHRGKEKPRLPIIFIGHSFGGIVIKQVRPLRCVMLSSI</sequence>
<dbReference type="PANTHER" id="PTHR48182">
    <property type="entry name" value="PROTEIN SERAC1"/>
    <property type="match status" value="1"/>
</dbReference>
<keyword evidence="1" id="KW-0812">Transmembrane</keyword>
<name>A0A066XKR2_COLSU</name>
<gene>
    <name evidence="2" type="ORF">CSUB01_12410</name>
</gene>
<dbReference type="SUPFAM" id="SSF53474">
    <property type="entry name" value="alpha/beta-Hydrolases"/>
    <property type="match status" value="1"/>
</dbReference>
<reference evidence="3" key="1">
    <citation type="journal article" date="2014" name="Genome Announc.">
        <title>Draft genome sequence of Colletotrichum sublineola, a destructive pathogen of cultivated sorghum.</title>
        <authorList>
            <person name="Baroncelli R."/>
            <person name="Sanz-Martin J.M."/>
            <person name="Rech G.E."/>
            <person name="Sukno S.A."/>
            <person name="Thon M.R."/>
        </authorList>
    </citation>
    <scope>NUCLEOTIDE SEQUENCE [LARGE SCALE GENOMIC DNA]</scope>
    <source>
        <strain evidence="3">TX430BB</strain>
    </source>
</reference>
<protein>
    <submittedName>
        <fullName evidence="2">Putative peptidase C14</fullName>
    </submittedName>
</protein>
<dbReference type="HOGENOM" id="CLU_1604009_0_0_1"/>
<dbReference type="InterPro" id="IPR029058">
    <property type="entry name" value="AB_hydrolase_fold"/>
</dbReference>
<dbReference type="OMA" id="KTWALES"/>
<comment type="caution">
    <text evidence="2">The sequence shown here is derived from an EMBL/GenBank/DDBJ whole genome shotgun (WGS) entry which is preliminary data.</text>
</comment>
<dbReference type="OrthoDB" id="5243026at2759"/>
<dbReference type="STRING" id="1173701.A0A066XKR2"/>
<dbReference type="AlphaFoldDB" id="A0A066XKR2"/>
<keyword evidence="1" id="KW-0472">Membrane</keyword>
<proteinExistence type="predicted"/>
<dbReference type="Proteomes" id="UP000027238">
    <property type="component" value="Unassembled WGS sequence"/>
</dbReference>
<dbReference type="InterPro" id="IPR052374">
    <property type="entry name" value="SERAC1"/>
</dbReference>
<feature type="transmembrane region" description="Helical" evidence="1">
    <location>
        <begin position="6"/>
        <end position="28"/>
    </location>
</feature>
<evidence type="ECO:0000313" key="2">
    <source>
        <dbReference type="EMBL" id="KDN69768.1"/>
    </source>
</evidence>